<accession>A0ABX2E9Z9</accession>
<keyword evidence="5 7" id="KW-0808">Transferase</keyword>
<evidence type="ECO:0000256" key="5">
    <source>
        <dbReference type="ARBA" id="ARBA00022679"/>
    </source>
</evidence>
<dbReference type="SUPFAM" id="SSF52121">
    <property type="entry name" value="Lumazine synthase"/>
    <property type="match status" value="1"/>
</dbReference>
<comment type="function">
    <text evidence="7">Catalyzes the formation of 6,7-dimethyl-8-ribityllumazine by condensation of 5-amino-6-(D-ribitylamino)uracil with 3,4-dihydroxy-2-butanone 4-phosphate. This is the penultimate step in the biosynthesis of riboflavin.</text>
</comment>
<dbReference type="InterPro" id="IPR034964">
    <property type="entry name" value="LS"/>
</dbReference>
<feature type="active site" description="Proton donor" evidence="7">
    <location>
        <position position="91"/>
    </location>
</feature>
<dbReference type="RefSeq" id="WP_173119339.1">
    <property type="nucleotide sequence ID" value="NZ_JABRWJ010000001.1"/>
</dbReference>
<dbReference type="PANTHER" id="PTHR21058">
    <property type="entry name" value="6,7-DIMETHYL-8-RIBITYLLUMAZINE SYNTHASE DMRL SYNTHASE LUMAZINE SYNTHASE"/>
    <property type="match status" value="1"/>
</dbReference>
<feature type="binding site" evidence="7">
    <location>
        <position position="25"/>
    </location>
    <ligand>
        <name>5-amino-6-(D-ribitylamino)uracil</name>
        <dbReference type="ChEBI" id="CHEBI:15934"/>
    </ligand>
</feature>
<evidence type="ECO:0000313" key="8">
    <source>
        <dbReference type="EMBL" id="NRF65356.1"/>
    </source>
</evidence>
<evidence type="ECO:0000256" key="3">
    <source>
        <dbReference type="ARBA" id="ARBA00012664"/>
    </source>
</evidence>
<dbReference type="InterPro" id="IPR036467">
    <property type="entry name" value="LS/RS_sf"/>
</dbReference>
<name>A0ABX2E9Z9_9BURK</name>
<dbReference type="InterPro" id="IPR002180">
    <property type="entry name" value="LS/RS"/>
</dbReference>
<comment type="caution">
    <text evidence="7">Lacks conserved residue(s) required for the propagation of feature annotation.</text>
</comment>
<dbReference type="HAMAP" id="MF_00178">
    <property type="entry name" value="Lumazine_synth"/>
    <property type="match status" value="1"/>
</dbReference>
<dbReference type="GO" id="GO:0000906">
    <property type="term" value="F:6,7-dimethyl-8-ribityllumazine synthase activity"/>
    <property type="evidence" value="ECO:0007669"/>
    <property type="project" value="UniProtKB-EC"/>
</dbReference>
<dbReference type="Proteomes" id="UP000737171">
    <property type="component" value="Unassembled WGS sequence"/>
</dbReference>
<evidence type="ECO:0000256" key="4">
    <source>
        <dbReference type="ARBA" id="ARBA00022619"/>
    </source>
</evidence>
<evidence type="ECO:0000256" key="1">
    <source>
        <dbReference type="ARBA" id="ARBA00004917"/>
    </source>
</evidence>
<dbReference type="PANTHER" id="PTHR21058:SF0">
    <property type="entry name" value="6,7-DIMETHYL-8-RIBITYLLUMAZINE SYNTHASE"/>
    <property type="match status" value="1"/>
</dbReference>
<dbReference type="NCBIfam" id="NF009084">
    <property type="entry name" value="PRK12419.1"/>
    <property type="match status" value="1"/>
</dbReference>
<comment type="caution">
    <text evidence="8">The sequence shown here is derived from an EMBL/GenBank/DDBJ whole genome shotgun (WGS) entry which is preliminary data.</text>
</comment>
<evidence type="ECO:0000313" key="9">
    <source>
        <dbReference type="Proteomes" id="UP000737171"/>
    </source>
</evidence>
<dbReference type="EMBL" id="JABRWJ010000001">
    <property type="protein sequence ID" value="NRF65356.1"/>
    <property type="molecule type" value="Genomic_DNA"/>
</dbReference>
<evidence type="ECO:0000256" key="6">
    <source>
        <dbReference type="ARBA" id="ARBA00048785"/>
    </source>
</evidence>
<dbReference type="Gene3D" id="3.40.50.960">
    <property type="entry name" value="Lumazine/riboflavin synthase"/>
    <property type="match status" value="1"/>
</dbReference>
<protein>
    <recommendedName>
        <fullName evidence="3 7">6,7-dimethyl-8-ribityllumazine synthase</fullName>
        <shortName evidence="7">DMRL synthase</shortName>
        <shortName evidence="7">LS</shortName>
        <shortName evidence="7">Lumazine synthase</shortName>
        <ecNumber evidence="3 7">2.5.1.78</ecNumber>
    </recommendedName>
</protein>
<feature type="binding site" evidence="7">
    <location>
        <position position="116"/>
    </location>
    <ligand>
        <name>5-amino-6-(D-ribitylamino)uracil</name>
        <dbReference type="ChEBI" id="CHEBI:15934"/>
    </ligand>
</feature>
<evidence type="ECO:0000256" key="2">
    <source>
        <dbReference type="ARBA" id="ARBA00007424"/>
    </source>
</evidence>
<proteinExistence type="inferred from homology"/>
<comment type="pathway">
    <text evidence="1 7">Cofactor biosynthesis; riboflavin biosynthesis; riboflavin from 2-hydroxy-3-oxobutyl phosphate and 5-amino-6-(D-ribitylamino)uracil: step 1/2.</text>
</comment>
<feature type="binding site" evidence="7">
    <location>
        <begin position="59"/>
        <end position="61"/>
    </location>
    <ligand>
        <name>5-amino-6-(D-ribitylamino)uracil</name>
        <dbReference type="ChEBI" id="CHEBI:15934"/>
    </ligand>
</feature>
<dbReference type="Pfam" id="PF00885">
    <property type="entry name" value="DMRL_synthase"/>
    <property type="match status" value="1"/>
</dbReference>
<reference evidence="8 9" key="1">
    <citation type="submission" date="2020-05" db="EMBL/GenBank/DDBJ databases">
        <title>Aquincola sp. isolate from soil.</title>
        <authorList>
            <person name="Han J."/>
            <person name="Kim D.-U."/>
        </authorList>
    </citation>
    <scope>NUCLEOTIDE SEQUENCE [LARGE SCALE GENOMIC DNA]</scope>
    <source>
        <strain evidence="8 9">S2</strain>
    </source>
</reference>
<keyword evidence="4 7" id="KW-0686">Riboflavin biosynthesis</keyword>
<gene>
    <name evidence="7" type="primary">ribH</name>
    <name evidence="8" type="ORF">HLB44_00005</name>
</gene>
<comment type="catalytic activity">
    <reaction evidence="6 7">
        <text>(2S)-2-hydroxy-3-oxobutyl phosphate + 5-amino-6-(D-ribitylamino)uracil = 6,7-dimethyl-8-(1-D-ribityl)lumazine + phosphate + 2 H2O + H(+)</text>
        <dbReference type="Rhea" id="RHEA:26152"/>
        <dbReference type="ChEBI" id="CHEBI:15377"/>
        <dbReference type="ChEBI" id="CHEBI:15378"/>
        <dbReference type="ChEBI" id="CHEBI:15934"/>
        <dbReference type="ChEBI" id="CHEBI:43474"/>
        <dbReference type="ChEBI" id="CHEBI:58201"/>
        <dbReference type="ChEBI" id="CHEBI:58830"/>
        <dbReference type="EC" id="2.5.1.78"/>
    </reaction>
</comment>
<dbReference type="EC" id="2.5.1.78" evidence="3 7"/>
<comment type="similarity">
    <text evidence="2 7">Belongs to the DMRL synthase family.</text>
</comment>
<feature type="binding site" evidence="7">
    <location>
        <begin position="83"/>
        <end position="85"/>
    </location>
    <ligand>
        <name>5-amino-6-(D-ribitylamino)uracil</name>
        <dbReference type="ChEBI" id="CHEBI:15934"/>
    </ligand>
</feature>
<keyword evidence="9" id="KW-1185">Reference proteome</keyword>
<evidence type="ECO:0000256" key="7">
    <source>
        <dbReference type="HAMAP-Rule" id="MF_00178"/>
    </source>
</evidence>
<organism evidence="8 9">
    <name type="scientific">Pseudaquabacterium terrae</name>
    <dbReference type="NCBI Taxonomy" id="2732868"/>
    <lineage>
        <taxon>Bacteria</taxon>
        <taxon>Pseudomonadati</taxon>
        <taxon>Pseudomonadota</taxon>
        <taxon>Betaproteobacteria</taxon>
        <taxon>Burkholderiales</taxon>
        <taxon>Sphaerotilaceae</taxon>
        <taxon>Pseudaquabacterium</taxon>
    </lineage>
</organism>
<feature type="binding site" evidence="7">
    <location>
        <position position="130"/>
    </location>
    <ligand>
        <name>(2S)-2-hydroxy-3-oxobutyl phosphate</name>
        <dbReference type="ChEBI" id="CHEBI:58830"/>
    </ligand>
</feature>
<sequence>MNQTSSHPSSDTTLRPRIAVVSATWHRDIVARATDALKAELERSRRFAGRIDHLEVPGAFEIPLHAKKLAQTGRYDAIIACALVVNGGIYRHEFVAAAVIDALMRVQLDCEVPVFSAVLTPRDFHEHDEHRQFFAEHFVKKGTEVARACLDTLASLATLAELDRPGSLGQLAARTG</sequence>